<organism evidence="3 4">
    <name type="scientific">Macleaya cordata</name>
    <name type="common">Five-seeded plume-poppy</name>
    <name type="synonym">Bocconia cordata</name>
    <dbReference type="NCBI Taxonomy" id="56857"/>
    <lineage>
        <taxon>Eukaryota</taxon>
        <taxon>Viridiplantae</taxon>
        <taxon>Streptophyta</taxon>
        <taxon>Embryophyta</taxon>
        <taxon>Tracheophyta</taxon>
        <taxon>Spermatophyta</taxon>
        <taxon>Magnoliopsida</taxon>
        <taxon>Ranunculales</taxon>
        <taxon>Papaveraceae</taxon>
        <taxon>Papaveroideae</taxon>
        <taxon>Macleaya</taxon>
    </lineage>
</organism>
<dbReference type="InterPro" id="IPR002110">
    <property type="entry name" value="Ankyrin_rpt"/>
</dbReference>
<dbReference type="PANTHER" id="PTHR46224:SF67">
    <property type="entry name" value="HSP70-HSP90 ORGANIZING PROTEIN 3-LIKE"/>
    <property type="match status" value="1"/>
</dbReference>
<dbReference type="EMBL" id="MVGT01002752">
    <property type="protein sequence ID" value="OVA06696.1"/>
    <property type="molecule type" value="Genomic_DNA"/>
</dbReference>
<accession>A0A200Q876</accession>
<gene>
    <name evidence="3" type="ORF">BVC80_1733g13</name>
</gene>
<protein>
    <submittedName>
        <fullName evidence="3">Tetratricopeptide TPR-1</fullName>
    </submittedName>
</protein>
<dbReference type="SMART" id="SM00028">
    <property type="entry name" value="TPR"/>
    <property type="match status" value="3"/>
</dbReference>
<dbReference type="Gene3D" id="1.25.40.10">
    <property type="entry name" value="Tetratricopeptide repeat domain"/>
    <property type="match status" value="1"/>
</dbReference>
<dbReference type="InterPro" id="IPR036770">
    <property type="entry name" value="Ankyrin_rpt-contain_sf"/>
</dbReference>
<comment type="caution">
    <text evidence="3">The sequence shown here is derived from an EMBL/GenBank/DDBJ whole genome shotgun (WGS) entry which is preliminary data.</text>
</comment>
<dbReference type="STRING" id="56857.A0A200Q876"/>
<dbReference type="Pfam" id="PF12796">
    <property type="entry name" value="Ank_2"/>
    <property type="match status" value="1"/>
</dbReference>
<reference evidence="3 4" key="1">
    <citation type="journal article" date="2017" name="Mol. Plant">
        <title>The Genome of Medicinal Plant Macleaya cordata Provides New Insights into Benzylisoquinoline Alkaloids Metabolism.</title>
        <authorList>
            <person name="Liu X."/>
            <person name="Liu Y."/>
            <person name="Huang P."/>
            <person name="Ma Y."/>
            <person name="Qing Z."/>
            <person name="Tang Q."/>
            <person name="Cao H."/>
            <person name="Cheng P."/>
            <person name="Zheng Y."/>
            <person name="Yuan Z."/>
            <person name="Zhou Y."/>
            <person name="Liu J."/>
            <person name="Tang Z."/>
            <person name="Zhuo Y."/>
            <person name="Zhang Y."/>
            <person name="Yu L."/>
            <person name="Huang J."/>
            <person name="Yang P."/>
            <person name="Peng Q."/>
            <person name="Zhang J."/>
            <person name="Jiang W."/>
            <person name="Zhang Z."/>
            <person name="Lin K."/>
            <person name="Ro D.K."/>
            <person name="Chen X."/>
            <person name="Xiong X."/>
            <person name="Shang Y."/>
            <person name="Huang S."/>
            <person name="Zeng J."/>
        </authorList>
    </citation>
    <scope>NUCLEOTIDE SEQUENCE [LARGE SCALE GENOMIC DNA]</scope>
    <source>
        <strain evidence="4">cv. BLH2017</strain>
        <tissue evidence="3">Root</tissue>
    </source>
</reference>
<feature type="repeat" description="ANK" evidence="1">
    <location>
        <begin position="118"/>
        <end position="150"/>
    </location>
</feature>
<dbReference type="InterPro" id="IPR019734">
    <property type="entry name" value="TPR_rpt"/>
</dbReference>
<dbReference type="OrthoDB" id="1860613at2759"/>
<dbReference type="InParanoid" id="A0A200Q876"/>
<dbReference type="AlphaFoldDB" id="A0A200Q876"/>
<proteinExistence type="predicted"/>
<dbReference type="Proteomes" id="UP000195402">
    <property type="component" value="Unassembled WGS sequence"/>
</dbReference>
<keyword evidence="2" id="KW-0802">TPR repeat</keyword>
<dbReference type="PROSITE" id="PS50297">
    <property type="entry name" value="ANK_REP_REGION"/>
    <property type="match status" value="5"/>
</dbReference>
<evidence type="ECO:0000313" key="3">
    <source>
        <dbReference type="EMBL" id="OVA06696.1"/>
    </source>
</evidence>
<dbReference type="SMART" id="SM00248">
    <property type="entry name" value="ANK"/>
    <property type="match status" value="6"/>
</dbReference>
<evidence type="ECO:0000256" key="2">
    <source>
        <dbReference type="PROSITE-ProRule" id="PRU00339"/>
    </source>
</evidence>
<evidence type="ECO:0000256" key="1">
    <source>
        <dbReference type="PROSITE-ProRule" id="PRU00023"/>
    </source>
</evidence>
<sequence>MSSKTPKEITPFTVLLNAAHVGKLKRLKKFAALLDDGKGIARTVSSIKDEDGRGALHFAASRGNLNICKYLIEELKLDVDVKDGTGETPLARATIEGRLSTVEYLLEKGANPEISDDENVTPLHCAAMRGHKEIITLLLSRGINVDVINDFGTPLQYAVATGNHEAVKVLLDYHANPNLFFHHTFTPLQASMFSRSWQCTELLIKAGVDPDGGPSGVKPLVLAASDGLNEIIKCLVKAGADPNVTDIHGLKPVEIAAVRGNRRGVAILFPVTSRIPTYVDWSINGIMRHANSDKFEEQMILGAKEKFLEAKSRGTNAFQRKEYWLAVYWYSEANNIDPHDAAVLSNRSMSYAHMKKGDLALDDASQCISLRPDWPKAYYRAGVALNILKRYGDAADAFFEGLKLDPQSKELEDAFREAAEARLKSINVK</sequence>
<feature type="repeat" description="ANK" evidence="1">
    <location>
        <begin position="51"/>
        <end position="73"/>
    </location>
</feature>
<dbReference type="PRINTS" id="PR01415">
    <property type="entry name" value="ANKYRIN"/>
</dbReference>
<keyword evidence="4" id="KW-1185">Reference proteome</keyword>
<dbReference type="PROSITE" id="PS50088">
    <property type="entry name" value="ANK_REPEAT"/>
    <property type="match status" value="5"/>
</dbReference>
<dbReference type="OMA" id="CEGETEI"/>
<feature type="repeat" description="TPR" evidence="2">
    <location>
        <begin position="375"/>
        <end position="408"/>
    </location>
</feature>
<dbReference type="Pfam" id="PF00023">
    <property type="entry name" value="Ank"/>
    <property type="match status" value="2"/>
</dbReference>
<keyword evidence="1" id="KW-0040">ANK repeat</keyword>
<feature type="repeat" description="ANK" evidence="1">
    <location>
        <begin position="215"/>
        <end position="247"/>
    </location>
</feature>
<dbReference type="SUPFAM" id="SSF48452">
    <property type="entry name" value="TPR-like"/>
    <property type="match status" value="1"/>
</dbReference>
<dbReference type="Pfam" id="PF13857">
    <property type="entry name" value="Ank_5"/>
    <property type="match status" value="1"/>
</dbReference>
<dbReference type="PROSITE" id="PS50005">
    <property type="entry name" value="TPR"/>
    <property type="match status" value="1"/>
</dbReference>
<feature type="repeat" description="ANK" evidence="1">
    <location>
        <begin position="150"/>
        <end position="182"/>
    </location>
</feature>
<dbReference type="InterPro" id="IPR011990">
    <property type="entry name" value="TPR-like_helical_dom_sf"/>
</dbReference>
<evidence type="ECO:0000313" key="4">
    <source>
        <dbReference type="Proteomes" id="UP000195402"/>
    </source>
</evidence>
<feature type="repeat" description="ANK" evidence="1">
    <location>
        <begin position="85"/>
        <end position="117"/>
    </location>
</feature>
<dbReference type="SUPFAM" id="SSF48403">
    <property type="entry name" value="Ankyrin repeat"/>
    <property type="match status" value="1"/>
</dbReference>
<dbReference type="PANTHER" id="PTHR46224">
    <property type="entry name" value="ANKYRIN REPEAT FAMILY PROTEIN"/>
    <property type="match status" value="1"/>
</dbReference>
<dbReference type="InterPro" id="IPR051616">
    <property type="entry name" value="Cul2-RING_E3_ligase_SR"/>
</dbReference>
<dbReference type="Gene3D" id="1.25.40.20">
    <property type="entry name" value="Ankyrin repeat-containing domain"/>
    <property type="match status" value="3"/>
</dbReference>
<name>A0A200Q876_MACCD</name>